<dbReference type="Proteomes" id="UP000800981">
    <property type="component" value="Unassembled WGS sequence"/>
</dbReference>
<dbReference type="EMBL" id="JAANNP010000001">
    <property type="protein sequence ID" value="NHC12439.1"/>
    <property type="molecule type" value="Genomic_DNA"/>
</dbReference>
<feature type="compositionally biased region" description="Pro residues" evidence="1">
    <location>
        <begin position="148"/>
        <end position="162"/>
    </location>
</feature>
<dbReference type="InterPro" id="IPR021708">
    <property type="entry name" value="DUF3291"/>
</dbReference>
<evidence type="ECO:0000313" key="4">
    <source>
        <dbReference type="Proteomes" id="UP000800981"/>
    </source>
</evidence>
<dbReference type="Pfam" id="PF11695">
    <property type="entry name" value="DUF3291"/>
    <property type="match status" value="1"/>
</dbReference>
<gene>
    <name evidence="3" type="ORF">G9H71_01405</name>
</gene>
<dbReference type="RefSeq" id="WP_166276710.1">
    <property type="nucleotide sequence ID" value="NZ_JAANNP010000001.1"/>
</dbReference>
<feature type="region of interest" description="Disordered" evidence="1">
    <location>
        <begin position="143"/>
        <end position="169"/>
    </location>
</feature>
<evidence type="ECO:0000256" key="1">
    <source>
        <dbReference type="SAM" id="MobiDB-lite"/>
    </source>
</evidence>
<feature type="domain" description="DUF3291" evidence="2">
    <location>
        <begin position="3"/>
        <end position="145"/>
    </location>
</feature>
<evidence type="ECO:0000313" key="3">
    <source>
        <dbReference type="EMBL" id="NHC12439.1"/>
    </source>
</evidence>
<name>A0ABX0GNN2_9ACTN</name>
<dbReference type="InterPro" id="IPR011008">
    <property type="entry name" value="Dimeric_a/b-barrel"/>
</dbReference>
<evidence type="ECO:0000259" key="2">
    <source>
        <dbReference type="Pfam" id="PF11695"/>
    </source>
</evidence>
<protein>
    <submittedName>
        <fullName evidence="3">DUF3291 domain-containing protein</fullName>
    </submittedName>
</protein>
<keyword evidence="4" id="KW-1185">Reference proteome</keyword>
<organism evidence="3 4">
    <name type="scientific">Motilibacter deserti</name>
    <dbReference type="NCBI Taxonomy" id="2714956"/>
    <lineage>
        <taxon>Bacteria</taxon>
        <taxon>Bacillati</taxon>
        <taxon>Actinomycetota</taxon>
        <taxon>Actinomycetes</taxon>
        <taxon>Motilibacterales</taxon>
        <taxon>Motilibacteraceae</taxon>
        <taxon>Motilibacter</taxon>
    </lineage>
</organism>
<accession>A0ABX0GNN2</accession>
<dbReference type="SUPFAM" id="SSF54909">
    <property type="entry name" value="Dimeric alpha+beta barrel"/>
    <property type="match status" value="1"/>
</dbReference>
<reference evidence="3 4" key="1">
    <citation type="submission" date="2020-03" db="EMBL/GenBank/DDBJ databases">
        <title>Two novel Motilibacter sp.</title>
        <authorList>
            <person name="Liu S."/>
        </authorList>
    </citation>
    <scope>NUCLEOTIDE SEQUENCE [LARGE SCALE GENOMIC DNA]</scope>
    <source>
        <strain evidence="3 4">E257</strain>
    </source>
</reference>
<proteinExistence type="predicted"/>
<sequence length="169" mass="18119">MHLAQVNVSRLLAPTSSELLAGFVAASGPIERAGEAAAGYVWRTQATVPPGMRTHPFAAYLGDSAGLVVNLSVWESLEALAGFVHTGPHLQALRRRRSWFAPHPGPAAVLWWVREGHRPRMPEAAERLGHLRAHGPTAYAFTPRHPFPEPAEAPGTPGPLVAPPTGTDR</sequence>
<comment type="caution">
    <text evidence="3">The sequence shown here is derived from an EMBL/GenBank/DDBJ whole genome shotgun (WGS) entry which is preliminary data.</text>
</comment>